<dbReference type="EMBL" id="FQXS01000017">
    <property type="protein sequence ID" value="SHH95343.1"/>
    <property type="molecule type" value="Genomic_DNA"/>
</dbReference>
<feature type="signal peptide" evidence="1">
    <location>
        <begin position="1"/>
        <end position="27"/>
    </location>
</feature>
<dbReference type="AlphaFoldDB" id="A0A1M5X800"/>
<evidence type="ECO:0000313" key="3">
    <source>
        <dbReference type="Proteomes" id="UP000184139"/>
    </source>
</evidence>
<keyword evidence="3" id="KW-1185">Reference proteome</keyword>
<dbReference type="RefSeq" id="WP_073377074.1">
    <property type="nucleotide sequence ID" value="NZ_FQXS01000017.1"/>
</dbReference>
<evidence type="ECO:0008006" key="4">
    <source>
        <dbReference type="Google" id="ProtNLM"/>
    </source>
</evidence>
<sequence>MKISRFRAALLAPTALLLLLSACQMTSSPPFQDRYYDAQEAIPLKAGTVQESTWQTFDVVIDYRYQATADTIEVNGAAALGRHYQDLYERLTKLDVYLFLLDDTARVLQSRKIAQALASETDTVLTFSETIALPPGANHLAFGYEGRVQASDPEPNSGSDWFYKLPLARTP</sequence>
<evidence type="ECO:0000256" key="1">
    <source>
        <dbReference type="SAM" id="SignalP"/>
    </source>
</evidence>
<keyword evidence="1" id="KW-0732">Signal</keyword>
<dbReference type="PROSITE" id="PS51257">
    <property type="entry name" value="PROKAR_LIPOPROTEIN"/>
    <property type="match status" value="1"/>
</dbReference>
<name>A0A1M5X800_9BACT</name>
<protein>
    <recommendedName>
        <fullName evidence="4">Lipoprotein</fullName>
    </recommendedName>
</protein>
<dbReference type="Proteomes" id="UP000184139">
    <property type="component" value="Unassembled WGS sequence"/>
</dbReference>
<gene>
    <name evidence="2" type="ORF">SAMN02745124_02812</name>
</gene>
<evidence type="ECO:0000313" key="2">
    <source>
        <dbReference type="EMBL" id="SHH95343.1"/>
    </source>
</evidence>
<accession>A0A1M5X800</accession>
<organism evidence="2 3">
    <name type="scientific">Desulfofustis glycolicus DSM 9705</name>
    <dbReference type="NCBI Taxonomy" id="1121409"/>
    <lineage>
        <taxon>Bacteria</taxon>
        <taxon>Pseudomonadati</taxon>
        <taxon>Thermodesulfobacteriota</taxon>
        <taxon>Desulfobulbia</taxon>
        <taxon>Desulfobulbales</taxon>
        <taxon>Desulfocapsaceae</taxon>
        <taxon>Desulfofustis</taxon>
    </lineage>
</organism>
<proteinExistence type="predicted"/>
<feature type="chain" id="PRO_5012341579" description="Lipoprotein" evidence="1">
    <location>
        <begin position="28"/>
        <end position="171"/>
    </location>
</feature>
<reference evidence="2 3" key="1">
    <citation type="submission" date="2016-11" db="EMBL/GenBank/DDBJ databases">
        <authorList>
            <person name="Jaros S."/>
            <person name="Januszkiewicz K."/>
            <person name="Wedrychowicz H."/>
        </authorList>
    </citation>
    <scope>NUCLEOTIDE SEQUENCE [LARGE SCALE GENOMIC DNA]</scope>
    <source>
        <strain evidence="2 3">DSM 9705</strain>
    </source>
</reference>